<comment type="caution">
    <text evidence="2">The sequence shown here is derived from an EMBL/GenBank/DDBJ whole genome shotgun (WGS) entry which is preliminary data.</text>
</comment>
<dbReference type="Proteomes" id="UP000298416">
    <property type="component" value="Unassembled WGS sequence"/>
</dbReference>
<sequence>MYAAAPVVVSDEFSDEIWASDAMGVSRSRSICSFRGGGGADEMMNDCALSSAKISYVTSGIFLDLDKQFGFFNDSEAPPRRSGFRGLEQFDRTYSLPNRIVFPAKESDFSTMDESAGIPSRSDSELWRGSGDRAASDGGEHASESFEPIHASSSAKAKTSIPLTTKPKPPTSLPRNWRKSGDYTPAISVGRR</sequence>
<keyword evidence="3" id="KW-1185">Reference proteome</keyword>
<feature type="compositionally biased region" description="Basic and acidic residues" evidence="1">
    <location>
        <begin position="122"/>
        <end position="144"/>
    </location>
</feature>
<name>A0A8X8VW42_SALSN</name>
<reference evidence="2" key="1">
    <citation type="submission" date="2018-01" db="EMBL/GenBank/DDBJ databases">
        <authorList>
            <person name="Mao J.F."/>
        </authorList>
    </citation>
    <scope>NUCLEOTIDE SEQUENCE</scope>
    <source>
        <strain evidence="2">Huo1</strain>
        <tissue evidence="2">Leaf</tissue>
    </source>
</reference>
<dbReference type="AlphaFoldDB" id="A0A8X8VW42"/>
<feature type="region of interest" description="Disordered" evidence="1">
    <location>
        <begin position="110"/>
        <end position="192"/>
    </location>
</feature>
<evidence type="ECO:0000313" key="2">
    <source>
        <dbReference type="EMBL" id="KAG6383482.1"/>
    </source>
</evidence>
<reference evidence="2" key="2">
    <citation type="submission" date="2020-08" db="EMBL/GenBank/DDBJ databases">
        <title>Plant Genome Project.</title>
        <authorList>
            <person name="Zhang R.-G."/>
        </authorList>
    </citation>
    <scope>NUCLEOTIDE SEQUENCE</scope>
    <source>
        <strain evidence="2">Huo1</strain>
        <tissue evidence="2">Leaf</tissue>
    </source>
</reference>
<proteinExistence type="predicted"/>
<evidence type="ECO:0000313" key="3">
    <source>
        <dbReference type="Proteomes" id="UP000298416"/>
    </source>
</evidence>
<organism evidence="2">
    <name type="scientific">Salvia splendens</name>
    <name type="common">Scarlet sage</name>
    <dbReference type="NCBI Taxonomy" id="180675"/>
    <lineage>
        <taxon>Eukaryota</taxon>
        <taxon>Viridiplantae</taxon>
        <taxon>Streptophyta</taxon>
        <taxon>Embryophyta</taxon>
        <taxon>Tracheophyta</taxon>
        <taxon>Spermatophyta</taxon>
        <taxon>Magnoliopsida</taxon>
        <taxon>eudicotyledons</taxon>
        <taxon>Gunneridae</taxon>
        <taxon>Pentapetalae</taxon>
        <taxon>asterids</taxon>
        <taxon>lamiids</taxon>
        <taxon>Lamiales</taxon>
        <taxon>Lamiaceae</taxon>
        <taxon>Nepetoideae</taxon>
        <taxon>Mentheae</taxon>
        <taxon>Salviinae</taxon>
        <taxon>Salvia</taxon>
        <taxon>Salvia subgen. Calosphace</taxon>
        <taxon>core Calosphace</taxon>
    </lineage>
</organism>
<accession>A0A8X8VW42</accession>
<protein>
    <submittedName>
        <fullName evidence="2">Uncharacterized protein</fullName>
    </submittedName>
</protein>
<evidence type="ECO:0000256" key="1">
    <source>
        <dbReference type="SAM" id="MobiDB-lite"/>
    </source>
</evidence>
<dbReference type="EMBL" id="PNBA02000541">
    <property type="protein sequence ID" value="KAG6383482.1"/>
    <property type="molecule type" value="Genomic_DNA"/>
</dbReference>
<gene>
    <name evidence="2" type="ORF">SASPL_156769</name>
</gene>